<dbReference type="AlphaFoldDB" id="A0A645BM62"/>
<comment type="caution">
    <text evidence="1">The sequence shown here is derived from an EMBL/GenBank/DDBJ whole genome shotgun (WGS) entry which is preliminary data.</text>
</comment>
<sequence>MACHAQRADKIQNAVAFVQHIQPFGRVPDLLVDDGDGAARGINTRDGQRNTFSVFVHAQDDELPRLRFFRDVRRLHLHERHRFMQRALCYDSVHWVSFPMLLSACVKHARDDSDFYLAYYTAEHYKRKVNRYYFIDIGFHRHLSEKSHCHVLDARKNRAKKCVMRQVFFSDGFILARSAASLNGEILKMRLFLPCFSGFHIKNKVETR</sequence>
<proteinExistence type="predicted"/>
<accession>A0A645BM62</accession>
<evidence type="ECO:0000313" key="1">
    <source>
        <dbReference type="EMBL" id="MPM66446.1"/>
    </source>
</evidence>
<dbReference type="EMBL" id="VSSQ01021089">
    <property type="protein sequence ID" value="MPM66446.1"/>
    <property type="molecule type" value="Genomic_DNA"/>
</dbReference>
<organism evidence="1">
    <name type="scientific">bioreactor metagenome</name>
    <dbReference type="NCBI Taxonomy" id="1076179"/>
    <lineage>
        <taxon>unclassified sequences</taxon>
        <taxon>metagenomes</taxon>
        <taxon>ecological metagenomes</taxon>
    </lineage>
</organism>
<name>A0A645BM62_9ZZZZ</name>
<protein>
    <submittedName>
        <fullName evidence="1">Uncharacterized protein</fullName>
    </submittedName>
</protein>
<gene>
    <name evidence="1" type="ORF">SDC9_113353</name>
</gene>
<reference evidence="1" key="1">
    <citation type="submission" date="2019-08" db="EMBL/GenBank/DDBJ databases">
        <authorList>
            <person name="Kucharzyk K."/>
            <person name="Murdoch R.W."/>
            <person name="Higgins S."/>
            <person name="Loffler F."/>
        </authorList>
    </citation>
    <scope>NUCLEOTIDE SEQUENCE</scope>
</reference>